<dbReference type="InterPro" id="IPR009060">
    <property type="entry name" value="UBA-like_sf"/>
</dbReference>
<comment type="similarity">
    <text evidence="2">Belongs to the NXF family.</text>
</comment>
<feature type="domain" description="TAP-C" evidence="9">
    <location>
        <begin position="105"/>
        <end position="158"/>
    </location>
</feature>
<evidence type="ECO:0000256" key="7">
    <source>
        <dbReference type="ARBA" id="ARBA00023242"/>
    </source>
</evidence>
<keyword evidence="3" id="KW-0813">Transport</keyword>
<dbReference type="PROSITE" id="PS51281">
    <property type="entry name" value="TAP_C"/>
    <property type="match status" value="1"/>
</dbReference>
<gene>
    <name evidence="10" type="ORF">X801_04507</name>
</gene>
<accession>A0A1S8WYX6</accession>
<dbReference type="Proteomes" id="UP000243686">
    <property type="component" value="Unassembled WGS sequence"/>
</dbReference>
<dbReference type="GO" id="GO:0016973">
    <property type="term" value="P:poly(A)+ mRNA export from nucleus"/>
    <property type="evidence" value="ECO:0007669"/>
    <property type="project" value="TreeGrafter"/>
</dbReference>
<dbReference type="EMBL" id="KV893161">
    <property type="protein sequence ID" value="OON19625.1"/>
    <property type="molecule type" value="Genomic_DNA"/>
</dbReference>
<keyword evidence="6" id="KW-0509">mRNA transport</keyword>
<feature type="region of interest" description="Disordered" evidence="8">
    <location>
        <begin position="78"/>
        <end position="101"/>
    </location>
</feature>
<proteinExistence type="inferred from homology"/>
<comment type="subcellular location">
    <subcellularLocation>
        <location evidence="1">Nucleus</location>
    </subcellularLocation>
</comment>
<evidence type="ECO:0000259" key="9">
    <source>
        <dbReference type="PROSITE" id="PS51281"/>
    </source>
</evidence>
<dbReference type="CDD" id="cd14342">
    <property type="entry name" value="UBA_TAP-C"/>
    <property type="match status" value="1"/>
</dbReference>
<sequence length="158" mass="17197">MLFTVTGVFYEVHPLHPTDPYRTSAASNANDVRKVLRCFSRTMILVAPGGHVLQDDLLISCPSEALCKKYIKGMASKATTQPANPAPPTDTTVPSVSSSTPADASAQAILITELKQRSGMNEAFSRQCLEEYQWNFEAAFGAFEMLRNAGKLPPEAFV</sequence>
<keyword evidence="11" id="KW-1185">Reference proteome</keyword>
<evidence type="ECO:0000313" key="10">
    <source>
        <dbReference type="EMBL" id="OON19625.1"/>
    </source>
</evidence>
<evidence type="ECO:0000256" key="2">
    <source>
        <dbReference type="ARBA" id="ARBA00009285"/>
    </source>
</evidence>
<dbReference type="InterPro" id="IPR030217">
    <property type="entry name" value="NXF_fam"/>
</dbReference>
<evidence type="ECO:0000256" key="1">
    <source>
        <dbReference type="ARBA" id="ARBA00004123"/>
    </source>
</evidence>
<dbReference type="InterPro" id="IPR005637">
    <property type="entry name" value="TAP_C_dom"/>
</dbReference>
<dbReference type="GO" id="GO:0003723">
    <property type="term" value="F:RNA binding"/>
    <property type="evidence" value="ECO:0007669"/>
    <property type="project" value="TreeGrafter"/>
</dbReference>
<evidence type="ECO:0000313" key="11">
    <source>
        <dbReference type="Proteomes" id="UP000243686"/>
    </source>
</evidence>
<dbReference type="SMART" id="SM00804">
    <property type="entry name" value="TAP_C"/>
    <property type="match status" value="1"/>
</dbReference>
<dbReference type="AlphaFoldDB" id="A0A1S8WYX6"/>
<evidence type="ECO:0000256" key="4">
    <source>
        <dbReference type="ARBA" id="ARBA00022614"/>
    </source>
</evidence>
<dbReference type="PANTHER" id="PTHR10662:SF22">
    <property type="entry name" value="NUCLEAR RNA EXPORT FACTOR 1"/>
    <property type="match status" value="1"/>
</dbReference>
<keyword evidence="4" id="KW-0433">Leucine-rich repeat</keyword>
<organism evidence="10 11">
    <name type="scientific">Opisthorchis viverrini</name>
    <name type="common">Southeast Asian liver fluke</name>
    <dbReference type="NCBI Taxonomy" id="6198"/>
    <lineage>
        <taxon>Eukaryota</taxon>
        <taxon>Metazoa</taxon>
        <taxon>Spiralia</taxon>
        <taxon>Lophotrochozoa</taxon>
        <taxon>Platyhelminthes</taxon>
        <taxon>Trematoda</taxon>
        <taxon>Digenea</taxon>
        <taxon>Opisthorchiida</taxon>
        <taxon>Opisthorchiata</taxon>
        <taxon>Opisthorchiidae</taxon>
        <taxon>Opisthorchis</taxon>
    </lineage>
</organism>
<protein>
    <submittedName>
        <fullName evidence="10">TAP protein</fullName>
    </submittedName>
</protein>
<dbReference type="SUPFAM" id="SSF46934">
    <property type="entry name" value="UBA-like"/>
    <property type="match status" value="1"/>
</dbReference>
<keyword evidence="7" id="KW-0539">Nucleus</keyword>
<evidence type="ECO:0000256" key="8">
    <source>
        <dbReference type="SAM" id="MobiDB-lite"/>
    </source>
</evidence>
<keyword evidence="5" id="KW-0677">Repeat</keyword>
<evidence type="ECO:0000256" key="5">
    <source>
        <dbReference type="ARBA" id="ARBA00022737"/>
    </source>
</evidence>
<dbReference type="Pfam" id="PF03943">
    <property type="entry name" value="TAP_C"/>
    <property type="match status" value="1"/>
</dbReference>
<name>A0A1S8WYX6_OPIVI</name>
<dbReference type="GO" id="GO:0005634">
    <property type="term" value="C:nucleus"/>
    <property type="evidence" value="ECO:0007669"/>
    <property type="project" value="UniProtKB-SubCell"/>
</dbReference>
<evidence type="ECO:0000256" key="6">
    <source>
        <dbReference type="ARBA" id="ARBA00022816"/>
    </source>
</evidence>
<dbReference type="FunFam" id="1.10.8.10:FF:000018">
    <property type="entry name" value="Nuclear RNA export factor 1"/>
    <property type="match status" value="1"/>
</dbReference>
<evidence type="ECO:0000256" key="3">
    <source>
        <dbReference type="ARBA" id="ARBA00022448"/>
    </source>
</evidence>
<dbReference type="Gene3D" id="3.10.450.50">
    <property type="match status" value="1"/>
</dbReference>
<dbReference type="PANTHER" id="PTHR10662">
    <property type="entry name" value="NUCLEAR RNA EXPORT FACTOR"/>
    <property type="match status" value="1"/>
</dbReference>
<reference evidence="10 11" key="1">
    <citation type="submission" date="2015-03" db="EMBL/GenBank/DDBJ databases">
        <title>Draft genome of the nematode, Opisthorchis viverrini.</title>
        <authorList>
            <person name="Mitreva M."/>
        </authorList>
    </citation>
    <scope>NUCLEOTIDE SEQUENCE [LARGE SCALE GENOMIC DNA]</scope>
    <source>
        <strain evidence="10">Khon Kaen</strain>
    </source>
</reference>
<dbReference type="Gene3D" id="1.10.8.10">
    <property type="entry name" value="DNA helicase RuvA subunit, C-terminal domain"/>
    <property type="match status" value="1"/>
</dbReference>